<dbReference type="EMBL" id="MU971368">
    <property type="protein sequence ID" value="KAK9237483.1"/>
    <property type="molecule type" value="Genomic_DNA"/>
</dbReference>
<evidence type="ECO:0000313" key="1">
    <source>
        <dbReference type="EMBL" id="KAK9237483.1"/>
    </source>
</evidence>
<sequence length="355" mass="39904">MEILPNNDEYLPRSDKLGSGSGPPVEQETSSAEHLSGENSVPPESDTATDVMVSSSDAVSRRSPPEDAQAQTANSSVTSEHSTRAELQPSQFAPTLEPAQRSINPGTEIMPSRPGLSFAPPEVQRHQFQQFRLQPSPQPYFPAQSYPFPPSPYQLFPYPPPYPYTIPPLPADADPMDPFVGMILDDIEQIQKLFTEYAKRIGFAITKSKSSSERTYQLMCKCHGAPRNTRHLPLIKGEELNGKVRRRDLHSRKTGCEWRAKFKMQFNDQWVLIFLGEHNHDMDPDMAIRYAENRQTTQQGMDLMKALKKTSATYKEIADVVNATTGSNLLARDVYNRTKDVPRAKPMKRGRPSSK</sequence>
<comment type="caution">
    <text evidence="1">The sequence shown here is derived from an EMBL/GenBank/DDBJ whole genome shotgun (WGS) entry which is preliminary data.</text>
</comment>
<gene>
    <name evidence="1" type="ORF">V1525DRAFT_158155</name>
</gene>
<reference evidence="2" key="1">
    <citation type="journal article" date="2024" name="Front. Bioeng. Biotechnol.">
        <title>Genome-scale model development and genomic sequencing of the oleaginous clade Lipomyces.</title>
        <authorList>
            <person name="Czajka J.J."/>
            <person name="Han Y."/>
            <person name="Kim J."/>
            <person name="Mondo S.J."/>
            <person name="Hofstad B.A."/>
            <person name="Robles A."/>
            <person name="Haridas S."/>
            <person name="Riley R."/>
            <person name="LaButti K."/>
            <person name="Pangilinan J."/>
            <person name="Andreopoulos W."/>
            <person name="Lipzen A."/>
            <person name="Yan J."/>
            <person name="Wang M."/>
            <person name="Ng V."/>
            <person name="Grigoriev I.V."/>
            <person name="Spatafora J.W."/>
            <person name="Magnuson J.K."/>
            <person name="Baker S.E."/>
            <person name="Pomraning K.R."/>
        </authorList>
    </citation>
    <scope>NUCLEOTIDE SEQUENCE [LARGE SCALE GENOMIC DNA]</scope>
    <source>
        <strain evidence="2">CBS 7786</strain>
    </source>
</reference>
<dbReference type="Proteomes" id="UP001433508">
    <property type="component" value="Unassembled WGS sequence"/>
</dbReference>
<organism evidence="1 2">
    <name type="scientific">Lipomyces kononenkoae</name>
    <name type="common">Yeast</name>
    <dbReference type="NCBI Taxonomy" id="34357"/>
    <lineage>
        <taxon>Eukaryota</taxon>
        <taxon>Fungi</taxon>
        <taxon>Dikarya</taxon>
        <taxon>Ascomycota</taxon>
        <taxon>Saccharomycotina</taxon>
        <taxon>Lipomycetes</taxon>
        <taxon>Lipomycetales</taxon>
        <taxon>Lipomycetaceae</taxon>
        <taxon>Lipomyces</taxon>
    </lineage>
</organism>
<evidence type="ECO:0000313" key="2">
    <source>
        <dbReference type="Proteomes" id="UP001433508"/>
    </source>
</evidence>
<protein>
    <submittedName>
        <fullName evidence="1">Uncharacterized protein</fullName>
    </submittedName>
</protein>
<keyword evidence="2" id="KW-1185">Reference proteome</keyword>
<proteinExistence type="predicted"/>
<accession>A0ACC3T0T7</accession>
<name>A0ACC3T0T7_LIPKO</name>